<accession>A0A4U4FZY7</accession>
<proteinExistence type="predicted"/>
<dbReference type="Proteomes" id="UP000429730">
    <property type="component" value="Unassembled WGS sequence"/>
</dbReference>
<dbReference type="Proteomes" id="UP000305511">
    <property type="component" value="Unassembled WGS sequence"/>
</dbReference>
<evidence type="ECO:0000313" key="5">
    <source>
        <dbReference type="Proteomes" id="UP000429730"/>
    </source>
</evidence>
<evidence type="ECO:0000313" key="4">
    <source>
        <dbReference type="Proteomes" id="UP000305511"/>
    </source>
</evidence>
<dbReference type="Gene3D" id="3.30.160.250">
    <property type="match status" value="1"/>
</dbReference>
<dbReference type="AlphaFoldDB" id="A0A4U4FZY7"/>
<reference evidence="3 4" key="1">
    <citation type="submission" date="2019-02" db="EMBL/GenBank/DDBJ databases">
        <title>Bacteria dissemination in different level of health care in South Africa: the effectiveness of infections prevention and control.</title>
        <authorList>
            <person name="Shobo C."/>
            <person name="Amoako D.G."/>
            <person name="Allam M."/>
            <person name="Ismail A."/>
            <person name="Bester L.A."/>
            <person name="Essack S.Y."/>
        </authorList>
    </citation>
    <scope>NUCLEOTIDE SEQUENCE [LARGE SCALE GENOMIC DNA]</scope>
    <source>
        <strain evidence="3 4">2SIL2</strain>
    </source>
</reference>
<evidence type="ECO:0000259" key="1">
    <source>
        <dbReference type="Pfam" id="PF15919"/>
    </source>
</evidence>
<dbReference type="InterPro" id="IPR035069">
    <property type="entry name" value="TTHA1013/TTHA0281-like"/>
</dbReference>
<dbReference type="InterPro" id="IPR031807">
    <property type="entry name" value="HicB-like"/>
</dbReference>
<dbReference type="EMBL" id="WVTJ01000013">
    <property type="protein sequence ID" value="MXS52698.1"/>
    <property type="molecule type" value="Genomic_DNA"/>
</dbReference>
<organism evidence="3 4">
    <name type="scientific">Enterococcus faecalis</name>
    <name type="common">Streptococcus faecalis</name>
    <dbReference type="NCBI Taxonomy" id="1351"/>
    <lineage>
        <taxon>Bacteria</taxon>
        <taxon>Bacillati</taxon>
        <taxon>Bacillota</taxon>
        <taxon>Bacilli</taxon>
        <taxon>Lactobacillales</taxon>
        <taxon>Enterococcaceae</taxon>
        <taxon>Enterococcus</taxon>
    </lineage>
</organism>
<dbReference type="EMBL" id="SIYF01000640">
    <property type="protein sequence ID" value="TKK61720.1"/>
    <property type="molecule type" value="Genomic_DNA"/>
</dbReference>
<protein>
    <submittedName>
        <fullName evidence="3">HicB family protein</fullName>
    </submittedName>
</protein>
<gene>
    <name evidence="3" type="ORF">EY666_18405</name>
    <name evidence="2" type="ORF">GTI81_08235</name>
</gene>
<sequence length="145" mass="16267">MLISYPACFYSVENGYYVYFPDIGGSGTQGDTIPDAIAMASDYLGMMLSDDIEHQRTIHQPSPINTLSLEDNNPFRDDDDFNFNLADSFVSMVNVELNDYLGTNTLVKKTVTIPKWSDELGKKNKLNFSKTLTDAIVEKSLHVLK</sequence>
<reference evidence="2 5" key="2">
    <citation type="submission" date="2019-04" db="EMBL/GenBank/DDBJ databases">
        <title>Step-wise assembly of the neonatal virome modulated by breast feeding.</title>
        <authorList>
            <person name="Liang G."/>
            <person name="Bushman F."/>
        </authorList>
    </citation>
    <scope>NUCLEOTIDE SEQUENCE [LARGE SCALE GENOMIC DNA]</scope>
    <source>
        <strain evidence="2 5">E3754</strain>
    </source>
</reference>
<dbReference type="RefSeq" id="WP_010707936.1">
    <property type="nucleotide sequence ID" value="NZ_AP017623.1"/>
</dbReference>
<dbReference type="Pfam" id="PF15919">
    <property type="entry name" value="HicB_lk_antitox"/>
    <property type="match status" value="1"/>
</dbReference>
<dbReference type="SUPFAM" id="SSF143100">
    <property type="entry name" value="TTHA1013/TTHA0281-like"/>
    <property type="match status" value="1"/>
</dbReference>
<feature type="domain" description="HicB-like antitoxin of toxin-antitoxin system" evidence="1">
    <location>
        <begin position="5"/>
        <end position="71"/>
    </location>
</feature>
<evidence type="ECO:0000313" key="3">
    <source>
        <dbReference type="EMBL" id="TKK61720.1"/>
    </source>
</evidence>
<name>A0A4U4FZY7_ENTFL</name>
<comment type="caution">
    <text evidence="3">The sequence shown here is derived from an EMBL/GenBank/DDBJ whole genome shotgun (WGS) entry which is preliminary data.</text>
</comment>
<evidence type="ECO:0000313" key="2">
    <source>
        <dbReference type="EMBL" id="MXS52698.1"/>
    </source>
</evidence>